<feature type="domain" description="ILCR1 Ig-like" evidence="2">
    <location>
        <begin position="204"/>
        <end position="282"/>
    </location>
</feature>
<comment type="caution">
    <text evidence="3">The sequence shown here is derived from an EMBL/GenBank/DDBJ whole genome shotgun (WGS) entry which is preliminary data.</text>
</comment>
<proteinExistence type="predicted"/>
<dbReference type="Proteomes" id="UP001497382">
    <property type="component" value="Unassembled WGS sequence"/>
</dbReference>
<evidence type="ECO:0000259" key="2">
    <source>
        <dbReference type="Pfam" id="PF23608"/>
    </source>
</evidence>
<dbReference type="AlphaFoldDB" id="A0AAV1YR56"/>
<gene>
    <name evidence="3" type="ORF">LARSCL_LOCUS382</name>
</gene>
<evidence type="ECO:0000313" key="3">
    <source>
        <dbReference type="EMBL" id="CAL1261421.1"/>
    </source>
</evidence>
<dbReference type="EMBL" id="CAXIEN010000002">
    <property type="protein sequence ID" value="CAL1261421.1"/>
    <property type="molecule type" value="Genomic_DNA"/>
</dbReference>
<feature type="signal peptide" evidence="1">
    <location>
        <begin position="1"/>
        <end position="31"/>
    </location>
</feature>
<reference evidence="3 4" key="1">
    <citation type="submission" date="2024-04" db="EMBL/GenBank/DDBJ databases">
        <authorList>
            <person name="Rising A."/>
            <person name="Reimegard J."/>
            <person name="Sonavane S."/>
            <person name="Akerstrom W."/>
            <person name="Nylinder S."/>
            <person name="Hedman E."/>
            <person name="Kallberg Y."/>
        </authorList>
    </citation>
    <scope>NUCLEOTIDE SEQUENCE [LARGE SCALE GENOMIC DNA]</scope>
</reference>
<dbReference type="InterPro" id="IPR057066">
    <property type="entry name" value="Ig_ILCR1"/>
</dbReference>
<keyword evidence="1" id="KW-0732">Signal</keyword>
<feature type="chain" id="PRO_5043751927" description="ILCR1 Ig-like domain-containing protein" evidence="1">
    <location>
        <begin position="32"/>
        <end position="309"/>
    </location>
</feature>
<protein>
    <recommendedName>
        <fullName evidence="2">ILCR1 Ig-like domain-containing protein</fullName>
    </recommendedName>
</protein>
<accession>A0AAV1YR56</accession>
<name>A0AAV1YR56_9ARAC</name>
<evidence type="ECO:0000256" key="1">
    <source>
        <dbReference type="SAM" id="SignalP"/>
    </source>
</evidence>
<keyword evidence="4" id="KW-1185">Reference proteome</keyword>
<dbReference type="Pfam" id="PF23608">
    <property type="entry name" value="Ig_ILCR1"/>
    <property type="match status" value="1"/>
</dbReference>
<organism evidence="3 4">
    <name type="scientific">Larinioides sclopetarius</name>
    <dbReference type="NCBI Taxonomy" id="280406"/>
    <lineage>
        <taxon>Eukaryota</taxon>
        <taxon>Metazoa</taxon>
        <taxon>Ecdysozoa</taxon>
        <taxon>Arthropoda</taxon>
        <taxon>Chelicerata</taxon>
        <taxon>Arachnida</taxon>
        <taxon>Araneae</taxon>
        <taxon>Araneomorphae</taxon>
        <taxon>Entelegynae</taxon>
        <taxon>Araneoidea</taxon>
        <taxon>Araneidae</taxon>
        <taxon>Larinioides</taxon>
    </lineage>
</organism>
<sequence>MIFLVILFSVKMPSFWICCVCLLLFLSTSDSVPYPSNRCSENDCSYQLQDFMNNTCKIYNTSVCLNFYNIEEFNGETLKSEEESKFYVSIIPYTAELVVKKKHVVATVTRSAINITFAINDIDINKLIVKLYKNVSSTPLCRIFDFHNANNSTKFPINLFYDCLYNLAENGMQNVRMDFIALPLKEKLSYNIFIPGTEYPGSCTWQPLIMVFRGNLHKGIVQVRFSKAPEMCNVSSYMIKLTQHPSGDEKIVEIKPEISKNMLFAQFSSVDGGSYSVSVKPVIWGEHHNYWTKTDKFVVEKPKSLPLFS</sequence>
<evidence type="ECO:0000313" key="4">
    <source>
        <dbReference type="Proteomes" id="UP001497382"/>
    </source>
</evidence>